<keyword evidence="3" id="KW-1185">Reference proteome</keyword>
<evidence type="ECO:0000256" key="1">
    <source>
        <dbReference type="SAM" id="MobiDB-lite"/>
    </source>
</evidence>
<dbReference type="eggNOG" id="KOG2813">
    <property type="taxonomic scope" value="Eukaryota"/>
</dbReference>
<dbReference type="KEGG" id="aqu:109591943"/>
<gene>
    <name evidence="2" type="primary">109591943</name>
</gene>
<protein>
    <recommendedName>
        <fullName evidence="4">Protein SSUH2 homolog</fullName>
    </recommendedName>
</protein>
<evidence type="ECO:0000313" key="3">
    <source>
        <dbReference type="Proteomes" id="UP000007879"/>
    </source>
</evidence>
<reference evidence="2" key="2">
    <citation type="submission" date="2017-05" db="UniProtKB">
        <authorList>
            <consortium name="EnsemblMetazoa"/>
        </authorList>
    </citation>
    <scope>IDENTIFICATION</scope>
</reference>
<dbReference type="InterPro" id="IPR052789">
    <property type="entry name" value="SSUH2_homolog"/>
</dbReference>
<dbReference type="InterPro" id="IPR036410">
    <property type="entry name" value="HSP_DnaJ_Cys-rich_dom_sf"/>
</dbReference>
<feature type="region of interest" description="Disordered" evidence="1">
    <location>
        <begin position="1"/>
        <end position="47"/>
    </location>
</feature>
<dbReference type="Proteomes" id="UP000007879">
    <property type="component" value="Unassembled WGS sequence"/>
</dbReference>
<dbReference type="EnsemblMetazoa" id="XM_020007552.1">
    <property type="protein sequence ID" value="XP_019863111.1"/>
    <property type="gene ID" value="LOC109591943"/>
</dbReference>
<evidence type="ECO:0008006" key="4">
    <source>
        <dbReference type="Google" id="ProtNLM"/>
    </source>
</evidence>
<accession>A0A1X7VWW1</accession>
<sequence>MESGNPPDDILQSVSGYAPTDNLIAPPVQNLPPAAPSAPPAPPKLPTHVNEEQARAALQHLAGENLCWGRKAADEMDMTSITPSSAFHYKLETFTESRKTKWVFVPYNFTDVDGPFNGPAPLPWNIPINPDSLFENHEKTCPVPHTENVKPCKFCSGIGSKKCLRCDAKGKIRCSPCNGSGFVDNQRCMACNGDGNQRCADCRGDGRIKCGPCSGKGQLKWFIKLTVSWQTHIGDHIIENTGLPDSLIRGAEGEVPFSDMQIMVPPVSHFPVNEINAASMSLVSQHATGFPNERIIKQRHQVRVIPVSEIQGEYKGQLCTFWVYGTNNLAYAPDYPQKCCCGCNIL</sequence>
<reference evidence="3" key="1">
    <citation type="journal article" date="2010" name="Nature">
        <title>The Amphimedon queenslandica genome and the evolution of animal complexity.</title>
        <authorList>
            <person name="Srivastava M."/>
            <person name="Simakov O."/>
            <person name="Chapman J."/>
            <person name="Fahey B."/>
            <person name="Gauthier M.E."/>
            <person name="Mitros T."/>
            <person name="Richards G.S."/>
            <person name="Conaco C."/>
            <person name="Dacre M."/>
            <person name="Hellsten U."/>
            <person name="Larroux C."/>
            <person name="Putnam N.H."/>
            <person name="Stanke M."/>
            <person name="Adamska M."/>
            <person name="Darling A."/>
            <person name="Degnan S.M."/>
            <person name="Oakley T.H."/>
            <person name="Plachetzki D.C."/>
            <person name="Zhai Y."/>
            <person name="Adamski M."/>
            <person name="Calcino A."/>
            <person name="Cummins S.F."/>
            <person name="Goodstein D.M."/>
            <person name="Harris C."/>
            <person name="Jackson D.J."/>
            <person name="Leys S.P."/>
            <person name="Shu S."/>
            <person name="Woodcroft B.J."/>
            <person name="Vervoort M."/>
            <person name="Kosik K.S."/>
            <person name="Manning G."/>
            <person name="Degnan B.M."/>
            <person name="Rokhsar D.S."/>
        </authorList>
    </citation>
    <scope>NUCLEOTIDE SEQUENCE [LARGE SCALE GENOMIC DNA]</scope>
</reference>
<feature type="compositionally biased region" description="Pro residues" evidence="1">
    <location>
        <begin position="29"/>
        <end position="45"/>
    </location>
</feature>
<organism evidence="2">
    <name type="scientific">Amphimedon queenslandica</name>
    <name type="common">Sponge</name>
    <dbReference type="NCBI Taxonomy" id="400682"/>
    <lineage>
        <taxon>Eukaryota</taxon>
        <taxon>Metazoa</taxon>
        <taxon>Porifera</taxon>
        <taxon>Demospongiae</taxon>
        <taxon>Heteroscleromorpha</taxon>
        <taxon>Haplosclerida</taxon>
        <taxon>Niphatidae</taxon>
        <taxon>Amphimedon</taxon>
    </lineage>
</organism>
<proteinExistence type="predicted"/>
<evidence type="ECO:0000313" key="2">
    <source>
        <dbReference type="EnsemblMetazoa" id="Aqu2.1.43898_001"/>
    </source>
</evidence>
<dbReference type="OrthoDB" id="3355217at2759"/>
<name>A0A1X7VWW1_AMPQE</name>
<dbReference type="EnsemblMetazoa" id="Aqu2.1.43898_001">
    <property type="protein sequence ID" value="Aqu2.1.43898_001"/>
    <property type="gene ID" value="Aqu2.1.43898"/>
</dbReference>
<dbReference type="SUPFAM" id="SSF57938">
    <property type="entry name" value="DnaJ/Hsp40 cysteine-rich domain"/>
    <property type="match status" value="1"/>
</dbReference>
<dbReference type="AlphaFoldDB" id="A0A1X7VWW1"/>
<dbReference type="PANTHER" id="PTHR48465:SF1">
    <property type="entry name" value="PROTEIN SSUH2 HOMOLOG"/>
    <property type="match status" value="1"/>
</dbReference>
<dbReference type="PANTHER" id="PTHR48465">
    <property type="entry name" value="PROTEIN SSUH2 HOMOLOG"/>
    <property type="match status" value="1"/>
</dbReference>
<dbReference type="InParanoid" id="A0A1X7VWW1"/>